<dbReference type="InterPro" id="IPR050643">
    <property type="entry name" value="Periplasmic_pilus_chap"/>
</dbReference>
<dbReference type="InterPro" id="IPR016147">
    <property type="entry name" value="Pili_assmbl_chaperone_N"/>
</dbReference>
<dbReference type="InterPro" id="IPR001829">
    <property type="entry name" value="Pili_assmbl_chaperone_bac"/>
</dbReference>
<evidence type="ECO:0000313" key="10">
    <source>
        <dbReference type="EMBL" id="SCX83165.1"/>
    </source>
</evidence>
<accession>A0A1G5AZ50</accession>
<feature type="domain" description="Pili assembly chaperone C-terminal" evidence="9">
    <location>
        <begin position="165"/>
        <end position="223"/>
    </location>
</feature>
<dbReference type="SUPFAM" id="SSF49584">
    <property type="entry name" value="Periplasmic chaperone C-domain"/>
    <property type="match status" value="1"/>
</dbReference>
<dbReference type="Proteomes" id="UP000183031">
    <property type="component" value="Unassembled WGS sequence"/>
</dbReference>
<dbReference type="InterPro" id="IPR018046">
    <property type="entry name" value="Pili_assmbl_chaperone_CS"/>
</dbReference>
<dbReference type="Pfam" id="PF00345">
    <property type="entry name" value="PapD_N"/>
    <property type="match status" value="1"/>
</dbReference>
<evidence type="ECO:0000256" key="3">
    <source>
        <dbReference type="ARBA" id="ARBA00022729"/>
    </source>
</evidence>
<dbReference type="PANTHER" id="PTHR30251:SF10">
    <property type="entry name" value="FIMBRIAL CHAPERONE YEHC-RELATED"/>
    <property type="match status" value="1"/>
</dbReference>
<dbReference type="Gene3D" id="2.60.40.10">
    <property type="entry name" value="Immunoglobulins"/>
    <property type="match status" value="2"/>
</dbReference>
<organism evidence="10 11">
    <name type="scientific">Serratia nematodiphila</name>
    <dbReference type="NCBI Taxonomy" id="458197"/>
    <lineage>
        <taxon>Bacteria</taxon>
        <taxon>Pseudomonadati</taxon>
        <taxon>Pseudomonadota</taxon>
        <taxon>Gammaproteobacteria</taxon>
        <taxon>Enterobacterales</taxon>
        <taxon>Yersiniaceae</taxon>
        <taxon>Serratia</taxon>
    </lineage>
</organism>
<keyword evidence="5 6" id="KW-0143">Chaperone</keyword>
<dbReference type="EMBL" id="FMUT01000002">
    <property type="protein sequence ID" value="SCX83165.1"/>
    <property type="molecule type" value="Genomic_DNA"/>
</dbReference>
<keyword evidence="4" id="KW-0574">Periplasm</keyword>
<feature type="domain" description="Pili assembly chaperone N-terminal" evidence="8">
    <location>
        <begin position="21"/>
        <end position="142"/>
    </location>
</feature>
<sequence length="231" mass="25039">MKKYMMIAALLLGAVGAQANVVVNGTRVIYPANNKDVIVQLLNNGADPSLVQAWIDDGDINSTPETANVPFLLSPPVVKVNGNSGQQLRIQKVGAALAADRESVFYLNVLDIPPTPENLQGTNTLQLAIKSRIKLFYRPQALIRGVENALEKLTLQANGKGFNVINNSPYFITVANIGQGEDKHLLVDSLMVAPFSTQFAASKRSVSKNARYDLMYIDDLGAYKSKAITAH</sequence>
<comment type="similarity">
    <text evidence="2 6">Belongs to the periplasmic pilus chaperone family.</text>
</comment>
<dbReference type="InterPro" id="IPR036316">
    <property type="entry name" value="Pili_assmbl_chap_C_dom_sf"/>
</dbReference>
<feature type="chain" id="PRO_5046491316" evidence="7">
    <location>
        <begin position="20"/>
        <end position="231"/>
    </location>
</feature>
<dbReference type="PANTHER" id="PTHR30251">
    <property type="entry name" value="PILUS ASSEMBLY CHAPERONE"/>
    <property type="match status" value="1"/>
</dbReference>
<dbReference type="InterPro" id="IPR013783">
    <property type="entry name" value="Ig-like_fold"/>
</dbReference>
<evidence type="ECO:0000256" key="4">
    <source>
        <dbReference type="ARBA" id="ARBA00022764"/>
    </source>
</evidence>
<dbReference type="RefSeq" id="WP_033633417.1">
    <property type="nucleotide sequence ID" value="NZ_CBCSIN010000001.1"/>
</dbReference>
<name>A0A1G5AZ50_9GAMM</name>
<comment type="subcellular location">
    <subcellularLocation>
        <location evidence="1 6">Periplasm</location>
    </subcellularLocation>
</comment>
<dbReference type="SUPFAM" id="SSF49354">
    <property type="entry name" value="PapD-like"/>
    <property type="match status" value="1"/>
</dbReference>
<dbReference type="PRINTS" id="PR00969">
    <property type="entry name" value="CHAPERONPILI"/>
</dbReference>
<keyword evidence="3 7" id="KW-0732">Signal</keyword>
<evidence type="ECO:0000256" key="1">
    <source>
        <dbReference type="ARBA" id="ARBA00004418"/>
    </source>
</evidence>
<keyword evidence="11" id="KW-1185">Reference proteome</keyword>
<feature type="signal peptide" evidence="7">
    <location>
        <begin position="1"/>
        <end position="19"/>
    </location>
</feature>
<proteinExistence type="inferred from homology"/>
<gene>
    <name evidence="10" type="ORF">SAMN02927935_00251</name>
</gene>
<evidence type="ECO:0000256" key="7">
    <source>
        <dbReference type="SAM" id="SignalP"/>
    </source>
</evidence>
<evidence type="ECO:0000256" key="2">
    <source>
        <dbReference type="ARBA" id="ARBA00007399"/>
    </source>
</evidence>
<reference evidence="10 11" key="1">
    <citation type="submission" date="2016-10" db="EMBL/GenBank/DDBJ databases">
        <authorList>
            <person name="Varghese N."/>
            <person name="Submissions S."/>
        </authorList>
    </citation>
    <scope>NUCLEOTIDE SEQUENCE [LARGE SCALE GENOMIC DNA]</scope>
    <source>
        <strain evidence="10 11">CGMCC 1.6853</strain>
    </source>
</reference>
<dbReference type="PROSITE" id="PS00635">
    <property type="entry name" value="PILI_CHAPERONE"/>
    <property type="match status" value="1"/>
</dbReference>
<evidence type="ECO:0000259" key="8">
    <source>
        <dbReference type="Pfam" id="PF00345"/>
    </source>
</evidence>
<dbReference type="Pfam" id="PF02753">
    <property type="entry name" value="PapD_C"/>
    <property type="match status" value="1"/>
</dbReference>
<protein>
    <submittedName>
        <fullName evidence="10">P pilus assembly protein, chaperone PapD</fullName>
    </submittedName>
</protein>
<dbReference type="InterPro" id="IPR008962">
    <property type="entry name" value="PapD-like_sf"/>
</dbReference>
<evidence type="ECO:0000256" key="5">
    <source>
        <dbReference type="ARBA" id="ARBA00023186"/>
    </source>
</evidence>
<comment type="caution">
    <text evidence="10">The sequence shown here is derived from an EMBL/GenBank/DDBJ whole genome shotgun (WGS) entry which is preliminary data.</text>
</comment>
<evidence type="ECO:0000259" key="9">
    <source>
        <dbReference type="Pfam" id="PF02753"/>
    </source>
</evidence>
<evidence type="ECO:0000313" key="11">
    <source>
        <dbReference type="Proteomes" id="UP000183031"/>
    </source>
</evidence>
<evidence type="ECO:0000256" key="6">
    <source>
        <dbReference type="RuleBase" id="RU003918"/>
    </source>
</evidence>
<dbReference type="InterPro" id="IPR016148">
    <property type="entry name" value="Pili_assmbl_chaperone_C"/>
</dbReference>